<dbReference type="OrthoDB" id="24122at10239"/>
<organism evidence="5 6">
    <name type="scientific">Synechococcus phage S-SSM4</name>
    <dbReference type="NCBI Taxonomy" id="536466"/>
    <lineage>
        <taxon>Viruses</taxon>
        <taxon>Duplodnaviria</taxon>
        <taxon>Heunggongvirae</taxon>
        <taxon>Uroviricota</taxon>
        <taxon>Caudoviricetes</taxon>
        <taxon>Pantevenvirales</taxon>
        <taxon>Kyanoviridae</taxon>
        <taxon>Greenvirus</taxon>
        <taxon>Greenvirus ssm4</taxon>
    </lineage>
</organism>
<proteinExistence type="predicted"/>
<dbReference type="GO" id="GO:0016705">
    <property type="term" value="F:oxidoreductase activity, acting on paired donors, with incorporation or reduction of molecular oxygen"/>
    <property type="evidence" value="ECO:0007669"/>
    <property type="project" value="InterPro"/>
</dbReference>
<name>M1U2M2_9CAUD</name>
<dbReference type="GO" id="GO:0051213">
    <property type="term" value="F:dioxygenase activity"/>
    <property type="evidence" value="ECO:0007669"/>
    <property type="project" value="UniProtKB-KW"/>
</dbReference>
<protein>
    <recommendedName>
        <fullName evidence="4">Prolyl 4-hydroxylase alpha subunit domain-containing protein</fullName>
    </recommendedName>
</protein>
<dbReference type="GO" id="GO:0031418">
    <property type="term" value="F:L-ascorbic acid binding"/>
    <property type="evidence" value="ECO:0007669"/>
    <property type="project" value="InterPro"/>
</dbReference>
<keyword evidence="2" id="KW-0223">Dioxygenase</keyword>
<dbReference type="KEGG" id="vg:15013551"/>
<dbReference type="InterPro" id="IPR006620">
    <property type="entry name" value="Pro_4_hyd_alph"/>
</dbReference>
<gene>
    <name evidence="5" type="ORF">CYXG_00129</name>
</gene>
<dbReference type="EMBL" id="HQ316583">
    <property type="protein sequence ID" value="AGG54193.1"/>
    <property type="molecule type" value="Genomic_DNA"/>
</dbReference>
<evidence type="ECO:0000259" key="4">
    <source>
        <dbReference type="SMART" id="SM00702"/>
    </source>
</evidence>
<evidence type="ECO:0000256" key="3">
    <source>
        <dbReference type="ARBA" id="ARBA00023002"/>
    </source>
</evidence>
<dbReference type="Gene3D" id="2.60.120.620">
    <property type="entry name" value="q2cbj1_9rhob like domain"/>
    <property type="match status" value="1"/>
</dbReference>
<evidence type="ECO:0000256" key="1">
    <source>
        <dbReference type="ARBA" id="ARBA00001961"/>
    </source>
</evidence>
<dbReference type="InterPro" id="IPR044862">
    <property type="entry name" value="Pro_4_hyd_alph_FE2OG_OXY"/>
</dbReference>
<comment type="cofactor">
    <cofactor evidence="1">
        <name>L-ascorbate</name>
        <dbReference type="ChEBI" id="CHEBI:38290"/>
    </cofactor>
</comment>
<dbReference type="RefSeq" id="YP_007677318.1">
    <property type="nucleotide sequence ID" value="NC_020875.1"/>
</dbReference>
<dbReference type="Pfam" id="PF13640">
    <property type="entry name" value="2OG-FeII_Oxy_3"/>
    <property type="match status" value="1"/>
</dbReference>
<evidence type="ECO:0000313" key="5">
    <source>
        <dbReference type="EMBL" id="AGG54193.1"/>
    </source>
</evidence>
<feature type="domain" description="Prolyl 4-hydroxylase alpha subunit" evidence="4">
    <location>
        <begin position="6"/>
        <end position="199"/>
    </location>
</feature>
<evidence type="ECO:0000256" key="2">
    <source>
        <dbReference type="ARBA" id="ARBA00022964"/>
    </source>
</evidence>
<keyword evidence="6" id="KW-1185">Reference proteome</keyword>
<evidence type="ECO:0000313" key="6">
    <source>
        <dbReference type="Proteomes" id="UP000203282"/>
    </source>
</evidence>
<dbReference type="GeneID" id="15013551"/>
<reference evidence="5 6" key="1">
    <citation type="submission" date="2010-03" db="EMBL/GenBank/DDBJ databases">
        <title>The Genome Sequence of Cyanophage S-SSM4.</title>
        <authorList>
            <consortium name="The Broad Institute Genome Sequencing Platform"/>
            <person name="Henn M.R."/>
            <person name="Sullivan M.S."/>
            <person name="Osburne M.S."/>
            <person name="Levin J."/>
            <person name="Malboeuf C."/>
            <person name="Casali M."/>
            <person name="Russ C."/>
            <person name="Lennon N."/>
            <person name="Erlich R."/>
            <person name="Young S.K."/>
            <person name="Koehrsen M."/>
            <person name="Yandava C."/>
            <person name="Zeng Q."/>
            <person name="Alvarado L."/>
            <person name="Anderson S."/>
            <person name="Berlin A."/>
            <person name="Borenstein D."/>
            <person name="Chen Z."/>
            <person name="Engels R."/>
            <person name="Freedman E."/>
            <person name="Gellesch M."/>
            <person name="Goldberg J."/>
            <person name="Green L."/>
            <person name="Griggs A."/>
            <person name="Gujja S."/>
            <person name="Heiman D."/>
            <person name="Hepburn T."/>
            <person name="Howarth C."/>
            <person name="Jen D."/>
            <person name="Larson L."/>
            <person name="Lewis B."/>
            <person name="Mehta T."/>
            <person name="Park D."/>
            <person name="Pearson M."/>
            <person name="Roberts A."/>
            <person name="Ryan E."/>
            <person name="Saif S."/>
            <person name="Shea T."/>
            <person name="Shenoy N."/>
            <person name="Sisk P."/>
            <person name="Stolte C."/>
            <person name="Sykes S."/>
            <person name="Walk T."/>
            <person name="White J."/>
            <person name="Yu Q."/>
            <person name="Coleman M.L."/>
            <person name="Huang K.H."/>
            <person name="Weigele P.R."/>
            <person name="DeFrancesco A.S."/>
            <person name="Kern S.E."/>
            <person name="Thompson L.R."/>
            <person name="Fu R."/>
            <person name="Hombeck B."/>
            <person name="Chisholm S.W."/>
            <person name="Haas B."/>
            <person name="Nusbaum C."/>
            <person name="Galagan J."/>
            <person name="Birren B."/>
        </authorList>
    </citation>
    <scope>NUCLEOTIDE SEQUENCE [LARGE SCALE GENOMIC DNA]</scope>
    <source>
        <strain evidence="5 6">S-SSM4</strain>
    </source>
</reference>
<dbReference type="GO" id="GO:0005506">
    <property type="term" value="F:iron ion binding"/>
    <property type="evidence" value="ECO:0007669"/>
    <property type="project" value="InterPro"/>
</dbReference>
<dbReference type="SMART" id="SM00702">
    <property type="entry name" value="P4Hc"/>
    <property type="match status" value="1"/>
</dbReference>
<dbReference type="Proteomes" id="UP000203282">
    <property type="component" value="Segment"/>
</dbReference>
<keyword evidence="3" id="KW-0560">Oxidoreductase</keyword>
<accession>M1U2M2</accession>
<sequence>MKQLKDYVRTYDNVIDGKFAKELINIFENNPSFHDRVERNTTPKFTQLNLTELSRENGDYSDVHQKLQNSFLKFINIYKTECSLTFELPEKLALEEFRIKKYNPWKQRDEPCDTCVQDRKPDQFSEHIDVGDYNSARRYLAFFLYLNKPNGGETVFTKWHQYIKPEAGRLLMFPPTWQYPHKGNPCTVRAKYIIGSYLHYL</sequence>